<dbReference type="SUPFAM" id="SSF56219">
    <property type="entry name" value="DNase I-like"/>
    <property type="match status" value="1"/>
</dbReference>
<accession>A0A1W2HC32</accession>
<protein>
    <submittedName>
        <fullName evidence="3">Uncharacterized conserved protein YafD, endonuclease/exonuclease/phosphatase (EEP) superfamily</fullName>
    </submittedName>
</protein>
<name>A0A1W2HC32_9BACT</name>
<keyword evidence="3" id="KW-0269">Exonuclease</keyword>
<dbReference type="Proteomes" id="UP000192333">
    <property type="component" value="Chromosome I"/>
</dbReference>
<keyword evidence="3" id="KW-0255">Endonuclease</keyword>
<gene>
    <name evidence="3" type="ORF">SAMN00777080_4785</name>
</gene>
<dbReference type="Gene3D" id="3.60.10.10">
    <property type="entry name" value="Endonuclease/exonuclease/phosphatase"/>
    <property type="match status" value="1"/>
</dbReference>
<proteinExistence type="predicted"/>
<organism evidence="3 4">
    <name type="scientific">Aquiflexum balticum DSM 16537</name>
    <dbReference type="NCBI Taxonomy" id="758820"/>
    <lineage>
        <taxon>Bacteria</taxon>
        <taxon>Pseudomonadati</taxon>
        <taxon>Bacteroidota</taxon>
        <taxon>Cytophagia</taxon>
        <taxon>Cytophagales</taxon>
        <taxon>Cyclobacteriaceae</taxon>
        <taxon>Aquiflexum</taxon>
    </lineage>
</organism>
<dbReference type="Pfam" id="PF03372">
    <property type="entry name" value="Exo_endo_phos"/>
    <property type="match status" value="1"/>
</dbReference>
<reference evidence="4" key="1">
    <citation type="submission" date="2017-04" db="EMBL/GenBank/DDBJ databases">
        <authorList>
            <person name="Varghese N."/>
            <person name="Submissions S."/>
        </authorList>
    </citation>
    <scope>NUCLEOTIDE SEQUENCE [LARGE SCALE GENOMIC DNA]</scope>
    <source>
        <strain evidence="4">DSM 16537</strain>
    </source>
</reference>
<dbReference type="STRING" id="758820.SAMN00777080_4785"/>
<keyword evidence="1" id="KW-1133">Transmembrane helix</keyword>
<dbReference type="OrthoDB" id="9796594at2"/>
<dbReference type="GO" id="GO:0004519">
    <property type="term" value="F:endonuclease activity"/>
    <property type="evidence" value="ECO:0007669"/>
    <property type="project" value="UniProtKB-KW"/>
</dbReference>
<evidence type="ECO:0000256" key="1">
    <source>
        <dbReference type="SAM" id="Phobius"/>
    </source>
</evidence>
<keyword evidence="4" id="KW-1185">Reference proteome</keyword>
<feature type="transmembrane region" description="Helical" evidence="1">
    <location>
        <begin position="39"/>
        <end position="57"/>
    </location>
</feature>
<dbReference type="EMBL" id="LT838813">
    <property type="protein sequence ID" value="SMD46106.1"/>
    <property type="molecule type" value="Genomic_DNA"/>
</dbReference>
<keyword evidence="3" id="KW-0540">Nuclease</keyword>
<keyword evidence="1" id="KW-0812">Transmembrane</keyword>
<evidence type="ECO:0000313" key="4">
    <source>
        <dbReference type="Proteomes" id="UP000192333"/>
    </source>
</evidence>
<dbReference type="InterPro" id="IPR036691">
    <property type="entry name" value="Endo/exonu/phosph_ase_sf"/>
</dbReference>
<evidence type="ECO:0000259" key="2">
    <source>
        <dbReference type="Pfam" id="PF03372"/>
    </source>
</evidence>
<dbReference type="AlphaFoldDB" id="A0A1W2HC32"/>
<dbReference type="RefSeq" id="WP_084123049.1">
    <property type="nucleotide sequence ID" value="NZ_LT838813.1"/>
</dbReference>
<feature type="domain" description="Endonuclease/exonuclease/phosphatase" evidence="2">
    <location>
        <begin position="108"/>
        <end position="252"/>
    </location>
</feature>
<dbReference type="GO" id="GO:0004527">
    <property type="term" value="F:exonuclease activity"/>
    <property type="evidence" value="ECO:0007669"/>
    <property type="project" value="UniProtKB-KW"/>
</dbReference>
<feature type="transmembrane region" description="Helical" evidence="1">
    <location>
        <begin position="6"/>
        <end position="27"/>
    </location>
</feature>
<sequence>MKIVIEIFSILILIAGLMPVIKKDYWIFRIFDYPRFQKLVLCIIGLVFWLIMGFSSFCTMDYILFGGLLMMSVFQMYQIYPFTLFSDKMVENTPPDANFPTVSVMVMNVYQYNKRYKKTIELIKKGNPDIVLLVETDQDWTYSMNELKNSYTDFVEIPQDNTYGMLFYSKLRIIKHKVNHLIDPEIPSIEALIELESGDKVKIFAIHPTPPVPNENPKSTERDAEILMVGKKVKGYDRPTLVIGDLNDVGWSYT</sequence>
<keyword evidence="1" id="KW-0472">Membrane</keyword>
<evidence type="ECO:0000313" key="3">
    <source>
        <dbReference type="EMBL" id="SMD46106.1"/>
    </source>
</evidence>
<keyword evidence="3" id="KW-0378">Hydrolase</keyword>
<dbReference type="InterPro" id="IPR005135">
    <property type="entry name" value="Endo/exonuclease/phosphatase"/>
</dbReference>